<evidence type="ECO:0000313" key="2">
    <source>
        <dbReference type="Proteomes" id="UP000189796"/>
    </source>
</evidence>
<dbReference type="Proteomes" id="UP000189796">
    <property type="component" value="Chromosome I"/>
</dbReference>
<dbReference type="EMBL" id="LT670817">
    <property type="protein sequence ID" value="SHI08329.1"/>
    <property type="molecule type" value="Genomic_DNA"/>
</dbReference>
<proteinExistence type="predicted"/>
<gene>
    <name evidence="1" type="ORF">SAMN05443248_8033</name>
</gene>
<sequence>MMNFALIGAAAVAAQQLWQFLRWCRPLSNIPAIARISTRNQIVKNLGAGNPHADGGYYRDNN</sequence>
<protein>
    <submittedName>
        <fullName evidence="1">Uncharacterized protein</fullName>
    </submittedName>
</protein>
<reference evidence="1 2" key="1">
    <citation type="submission" date="2016-11" db="EMBL/GenBank/DDBJ databases">
        <authorList>
            <person name="Jaros S."/>
            <person name="Januszkiewicz K."/>
            <person name="Wedrychowicz H."/>
        </authorList>
    </citation>
    <scope>NUCLEOTIDE SEQUENCE [LARGE SCALE GENOMIC DNA]</scope>
    <source>
        <strain evidence="1 2">GAS138</strain>
    </source>
</reference>
<organism evidence="1 2">
    <name type="scientific">Bradyrhizobium erythrophlei</name>
    <dbReference type="NCBI Taxonomy" id="1437360"/>
    <lineage>
        <taxon>Bacteria</taxon>
        <taxon>Pseudomonadati</taxon>
        <taxon>Pseudomonadota</taxon>
        <taxon>Alphaproteobacteria</taxon>
        <taxon>Hyphomicrobiales</taxon>
        <taxon>Nitrobacteraceae</taxon>
        <taxon>Bradyrhizobium</taxon>
    </lineage>
</organism>
<evidence type="ECO:0000313" key="1">
    <source>
        <dbReference type="EMBL" id="SHI08329.1"/>
    </source>
</evidence>
<accession>A0A1M5Y8S3</accession>
<dbReference type="AlphaFoldDB" id="A0A1M5Y8S3"/>
<name>A0A1M5Y8S3_9BRAD</name>